<protein>
    <recommendedName>
        <fullName evidence="4">Dolichyl-phosphate-mannose-protein mannosyltransferase</fullName>
    </recommendedName>
</protein>
<reference evidence="2 3" key="1">
    <citation type="submission" date="2016-10" db="EMBL/GenBank/DDBJ databases">
        <authorList>
            <person name="de Groot N.N."/>
        </authorList>
    </citation>
    <scope>NUCLEOTIDE SEQUENCE [LARGE SCALE GENOMIC DNA]</scope>
    <source>
        <strain evidence="2 3">DSM 21039</strain>
    </source>
</reference>
<feature type="transmembrane region" description="Helical" evidence="1">
    <location>
        <begin position="131"/>
        <end position="151"/>
    </location>
</feature>
<accession>A0A1H7RPI0</accession>
<name>A0A1H7RPI0_9BACT</name>
<keyword evidence="1" id="KW-1133">Transmembrane helix</keyword>
<dbReference type="Proteomes" id="UP000198984">
    <property type="component" value="Unassembled WGS sequence"/>
</dbReference>
<keyword evidence="1" id="KW-0472">Membrane</keyword>
<keyword evidence="1" id="KW-0812">Transmembrane</keyword>
<feature type="transmembrane region" description="Helical" evidence="1">
    <location>
        <begin position="38"/>
        <end position="60"/>
    </location>
</feature>
<dbReference type="RefSeq" id="WP_089910415.1">
    <property type="nucleotide sequence ID" value="NZ_FOBB01000002.1"/>
</dbReference>
<sequence>MNTQNYITGALPVNIRTGGTATNAFADFVFRQKRNRTLLLTLLACTTVEFIIFKICYPFPDFFSDSWSYIFAAQAGLDVNIWPIGYSKFLAVFHWITYSHLALITFQYFCLVASSLYFYYTITYFYTTRKYTRIILILFLFFNPLQFYIANYVTSDAIFISLSLVWVSQLMWIMHKPQLYQIFFQAILFFIAFTFRYNALFYPLITAIAFLFSRQATWRKVLGIVIGPLLIIPFIFYCLNASEKMTGTAQFPPILGGWQWGNNALYMYEHINADSTKMTSPEVRELNRIAIQFFKETPPYERNLPAYVANYFIRQPNAPLKQYMSRHYQPTTGYESVVAWGKVSPVFKEFGLSLVKQHPVAFARYYMGVNTMNYFFPPLEKLEVYNLGFDETVPIVQEWFHLESPKLPVALPKQFQGILLFLYPTLFCILNLCIFIGYFHFVQPKYFRNADPRFRQCAILIGVFVLLNLGFSIFANIIVIRYQVFPMFICLTFTLLLIDELRYFEKRSV</sequence>
<feature type="transmembrane region" description="Helical" evidence="1">
    <location>
        <begin position="157"/>
        <end position="174"/>
    </location>
</feature>
<organism evidence="2 3">
    <name type="scientific">Chitinophaga rupis</name>
    <dbReference type="NCBI Taxonomy" id="573321"/>
    <lineage>
        <taxon>Bacteria</taxon>
        <taxon>Pseudomonadati</taxon>
        <taxon>Bacteroidota</taxon>
        <taxon>Chitinophagia</taxon>
        <taxon>Chitinophagales</taxon>
        <taxon>Chitinophagaceae</taxon>
        <taxon>Chitinophaga</taxon>
    </lineage>
</organism>
<feature type="transmembrane region" description="Helical" evidence="1">
    <location>
        <begin position="186"/>
        <end position="212"/>
    </location>
</feature>
<feature type="transmembrane region" description="Helical" evidence="1">
    <location>
        <begin position="418"/>
        <end position="439"/>
    </location>
</feature>
<gene>
    <name evidence="2" type="ORF">SAMN04488505_102692</name>
</gene>
<dbReference type="OrthoDB" id="636847at2"/>
<evidence type="ECO:0000256" key="1">
    <source>
        <dbReference type="SAM" id="Phobius"/>
    </source>
</evidence>
<keyword evidence="3" id="KW-1185">Reference proteome</keyword>
<dbReference type="AlphaFoldDB" id="A0A1H7RPI0"/>
<feature type="transmembrane region" description="Helical" evidence="1">
    <location>
        <begin position="218"/>
        <end position="239"/>
    </location>
</feature>
<feature type="transmembrane region" description="Helical" evidence="1">
    <location>
        <begin position="95"/>
        <end position="119"/>
    </location>
</feature>
<dbReference type="EMBL" id="FOBB01000002">
    <property type="protein sequence ID" value="SEL61908.1"/>
    <property type="molecule type" value="Genomic_DNA"/>
</dbReference>
<evidence type="ECO:0000313" key="3">
    <source>
        <dbReference type="Proteomes" id="UP000198984"/>
    </source>
</evidence>
<feature type="transmembrane region" description="Helical" evidence="1">
    <location>
        <begin position="459"/>
        <end position="479"/>
    </location>
</feature>
<dbReference type="STRING" id="573321.SAMN04488505_102692"/>
<proteinExistence type="predicted"/>
<evidence type="ECO:0000313" key="2">
    <source>
        <dbReference type="EMBL" id="SEL61908.1"/>
    </source>
</evidence>
<evidence type="ECO:0008006" key="4">
    <source>
        <dbReference type="Google" id="ProtNLM"/>
    </source>
</evidence>